<evidence type="ECO:0000256" key="1">
    <source>
        <dbReference type="SAM" id="MobiDB-lite"/>
    </source>
</evidence>
<dbReference type="AlphaFoldDB" id="A0AAV5ES96"/>
<reference evidence="2" key="1">
    <citation type="journal article" date="2018" name="DNA Res.">
        <title>Multiple hybrid de novo genome assembly of finger millet, an orphan allotetraploid crop.</title>
        <authorList>
            <person name="Hatakeyama M."/>
            <person name="Aluri S."/>
            <person name="Balachadran M.T."/>
            <person name="Sivarajan S.R."/>
            <person name="Patrignani A."/>
            <person name="Gruter S."/>
            <person name="Poveda L."/>
            <person name="Shimizu-Inatsugi R."/>
            <person name="Baeten J."/>
            <person name="Francoijs K.J."/>
            <person name="Nataraja K.N."/>
            <person name="Reddy Y.A.N."/>
            <person name="Phadnis S."/>
            <person name="Ravikumar R.L."/>
            <person name="Schlapbach R."/>
            <person name="Sreeman S.M."/>
            <person name="Shimizu K.K."/>
        </authorList>
    </citation>
    <scope>NUCLEOTIDE SEQUENCE</scope>
</reference>
<dbReference type="EMBL" id="BQKI01000078">
    <property type="protein sequence ID" value="GJN25332.1"/>
    <property type="molecule type" value="Genomic_DNA"/>
</dbReference>
<gene>
    <name evidence="2" type="primary">gb13148</name>
    <name evidence="2" type="ORF">PR202_gb13148</name>
</gene>
<name>A0AAV5ES96_ELECO</name>
<comment type="caution">
    <text evidence="2">The sequence shown here is derived from an EMBL/GenBank/DDBJ whole genome shotgun (WGS) entry which is preliminary data.</text>
</comment>
<feature type="compositionally biased region" description="Basic and acidic residues" evidence="1">
    <location>
        <begin position="32"/>
        <end position="49"/>
    </location>
</feature>
<feature type="region of interest" description="Disordered" evidence="1">
    <location>
        <begin position="1"/>
        <end position="92"/>
    </location>
</feature>
<feature type="compositionally biased region" description="Basic and acidic residues" evidence="1">
    <location>
        <begin position="1"/>
        <end position="20"/>
    </location>
</feature>
<proteinExistence type="predicted"/>
<dbReference type="Proteomes" id="UP001054889">
    <property type="component" value="Unassembled WGS sequence"/>
</dbReference>
<keyword evidence="3" id="KW-1185">Reference proteome</keyword>
<sequence length="92" mass="9467">MTASDGQRRVRDGGENRGDIRQSQAHRGGHGKHQDLAGKHHLREGRDDTGSDGGGEGQRAWSMSWRSSTAGGNGGSKSGGKTAAPAGKMGQG</sequence>
<reference evidence="2" key="2">
    <citation type="submission" date="2021-12" db="EMBL/GenBank/DDBJ databases">
        <title>Resequencing data analysis of finger millet.</title>
        <authorList>
            <person name="Hatakeyama M."/>
            <person name="Aluri S."/>
            <person name="Balachadran M.T."/>
            <person name="Sivarajan S.R."/>
            <person name="Poveda L."/>
            <person name="Shimizu-Inatsugi R."/>
            <person name="Schlapbach R."/>
            <person name="Sreeman S.M."/>
            <person name="Shimizu K.K."/>
        </authorList>
    </citation>
    <scope>NUCLEOTIDE SEQUENCE</scope>
</reference>
<organism evidence="2 3">
    <name type="scientific">Eleusine coracana subsp. coracana</name>
    <dbReference type="NCBI Taxonomy" id="191504"/>
    <lineage>
        <taxon>Eukaryota</taxon>
        <taxon>Viridiplantae</taxon>
        <taxon>Streptophyta</taxon>
        <taxon>Embryophyta</taxon>
        <taxon>Tracheophyta</taxon>
        <taxon>Spermatophyta</taxon>
        <taxon>Magnoliopsida</taxon>
        <taxon>Liliopsida</taxon>
        <taxon>Poales</taxon>
        <taxon>Poaceae</taxon>
        <taxon>PACMAD clade</taxon>
        <taxon>Chloridoideae</taxon>
        <taxon>Cynodonteae</taxon>
        <taxon>Eleusininae</taxon>
        <taxon>Eleusine</taxon>
    </lineage>
</organism>
<feature type="compositionally biased region" description="Low complexity" evidence="1">
    <location>
        <begin position="79"/>
        <end position="92"/>
    </location>
</feature>
<accession>A0AAV5ES96</accession>
<evidence type="ECO:0000313" key="3">
    <source>
        <dbReference type="Proteomes" id="UP001054889"/>
    </source>
</evidence>
<protein>
    <submittedName>
        <fullName evidence="2">Uncharacterized protein</fullName>
    </submittedName>
</protein>
<evidence type="ECO:0000313" key="2">
    <source>
        <dbReference type="EMBL" id="GJN25332.1"/>
    </source>
</evidence>